<protein>
    <submittedName>
        <fullName evidence="1">Uncharacterized protein</fullName>
    </submittedName>
</protein>
<organism evidence="1 2">
    <name type="scientific">Portunus trituberculatus</name>
    <name type="common">Swimming crab</name>
    <name type="synonym">Neptunus trituberculatus</name>
    <dbReference type="NCBI Taxonomy" id="210409"/>
    <lineage>
        <taxon>Eukaryota</taxon>
        <taxon>Metazoa</taxon>
        <taxon>Ecdysozoa</taxon>
        <taxon>Arthropoda</taxon>
        <taxon>Crustacea</taxon>
        <taxon>Multicrustacea</taxon>
        <taxon>Malacostraca</taxon>
        <taxon>Eumalacostraca</taxon>
        <taxon>Eucarida</taxon>
        <taxon>Decapoda</taxon>
        <taxon>Pleocyemata</taxon>
        <taxon>Brachyura</taxon>
        <taxon>Eubrachyura</taxon>
        <taxon>Portunoidea</taxon>
        <taxon>Portunidae</taxon>
        <taxon>Portuninae</taxon>
        <taxon>Portunus</taxon>
    </lineage>
</organism>
<proteinExistence type="predicted"/>
<evidence type="ECO:0000313" key="2">
    <source>
        <dbReference type="Proteomes" id="UP000324222"/>
    </source>
</evidence>
<accession>A0A5B7GYX3</accession>
<reference evidence="1 2" key="1">
    <citation type="submission" date="2019-05" db="EMBL/GenBank/DDBJ databases">
        <title>Another draft genome of Portunus trituberculatus and its Hox gene families provides insights of decapod evolution.</title>
        <authorList>
            <person name="Jeong J.-H."/>
            <person name="Song I."/>
            <person name="Kim S."/>
            <person name="Choi T."/>
            <person name="Kim D."/>
            <person name="Ryu S."/>
            <person name="Kim W."/>
        </authorList>
    </citation>
    <scope>NUCLEOTIDE SEQUENCE [LARGE SCALE GENOMIC DNA]</scope>
    <source>
        <tissue evidence="1">Muscle</tissue>
    </source>
</reference>
<name>A0A5B7GYX3_PORTR</name>
<sequence length="160" mass="17933">MSSIRAELYAVLEAFNIVAPLHNNVYFIVDSQAALYVFQSTSSMDCDLVNECLDLIHAQESAGATVISHGYPLMWVSHLMKRQTPLPNVPFKTTTQWTLALSTLWAMLRVALINDLVHSISDQLELCCLLAVAVVFTMYVSPRAVLIPMGDTPHHTTWWQ</sequence>
<comment type="caution">
    <text evidence="1">The sequence shown here is derived from an EMBL/GenBank/DDBJ whole genome shotgun (WGS) entry which is preliminary data.</text>
</comment>
<dbReference type="EMBL" id="VSRR010020221">
    <property type="protein sequence ID" value="MPC62923.1"/>
    <property type="molecule type" value="Genomic_DNA"/>
</dbReference>
<keyword evidence="2" id="KW-1185">Reference proteome</keyword>
<dbReference type="AlphaFoldDB" id="A0A5B7GYX3"/>
<dbReference type="Proteomes" id="UP000324222">
    <property type="component" value="Unassembled WGS sequence"/>
</dbReference>
<gene>
    <name evidence="1" type="ORF">E2C01_057014</name>
</gene>
<evidence type="ECO:0000313" key="1">
    <source>
        <dbReference type="EMBL" id="MPC62923.1"/>
    </source>
</evidence>